<evidence type="ECO:0000256" key="8">
    <source>
        <dbReference type="ARBA" id="ARBA00022989"/>
    </source>
</evidence>
<dbReference type="InterPro" id="IPR000725">
    <property type="entry name" value="Olfact_rcpt"/>
</dbReference>
<dbReference type="OMA" id="TVIIMYV"/>
<evidence type="ECO:0000256" key="12">
    <source>
        <dbReference type="ARBA" id="ARBA00023180"/>
    </source>
</evidence>
<dbReference type="InParanoid" id="H0VZX2"/>
<dbReference type="STRING" id="10141.ENSCPOP00000016256"/>
<keyword evidence="12" id="KW-0325">Glycoprotein</keyword>
<gene>
    <name evidence="17" type="primary">LOC100722691</name>
</gene>
<dbReference type="Ensembl" id="ENSCPOT00000020447.2">
    <property type="protein sequence ID" value="ENSCPOP00000016256.2"/>
    <property type="gene ID" value="ENSCPOG00000037244.1"/>
</dbReference>
<dbReference type="AlphaFoldDB" id="H0VZX2"/>
<evidence type="ECO:0000256" key="13">
    <source>
        <dbReference type="ARBA" id="ARBA00023224"/>
    </source>
</evidence>
<feature type="transmembrane region" description="Helical" evidence="15">
    <location>
        <begin position="145"/>
        <end position="163"/>
    </location>
</feature>
<evidence type="ECO:0000256" key="5">
    <source>
        <dbReference type="ARBA" id="ARBA00022606"/>
    </source>
</evidence>
<dbReference type="Pfam" id="PF13853">
    <property type="entry name" value="7tm_4"/>
    <property type="match status" value="1"/>
</dbReference>
<dbReference type="Proteomes" id="UP000005447">
    <property type="component" value="Unassembled WGS sequence"/>
</dbReference>
<keyword evidence="8 15" id="KW-1133">Transmembrane helix</keyword>
<evidence type="ECO:0000256" key="10">
    <source>
        <dbReference type="ARBA" id="ARBA00023136"/>
    </source>
</evidence>
<accession>H0VZX2</accession>
<evidence type="ECO:0000256" key="4">
    <source>
        <dbReference type="ARBA" id="ARBA00022475"/>
    </source>
</evidence>
<sequence>RDSAVPAMENTTEVSTFFLLGLTAAPELQGPLFALFLMVYLITLIGNLTMILVILLDPHLHTPMYFFLSNLSLVDFCYSSTVTPKVLAGLLTDNKLISYNACAAQMFFFALSATAENYLLATMAYDRFVAVCKPLHYPMIMTRNACIRLALGSYISSFLTAAIDVGDTFCLPFCVNNVVHHFFCDIPAVMSLACSDKHMNELILIFICSFHIIFALGVILISYLLIFITILSFHSSKGMKKALTTCTSHFTAVSLFYGTVIIMYLKPSSSHSMDRDKILSVFYTMVIPMLNPMVYSLRNKEVKSAFMKMFCRQNFL</sequence>
<keyword evidence="4 15" id="KW-1003">Cell membrane</keyword>
<keyword evidence="10 15" id="KW-0472">Membrane</keyword>
<reference evidence="17" key="2">
    <citation type="submission" date="2025-08" db="UniProtKB">
        <authorList>
            <consortium name="Ensembl"/>
        </authorList>
    </citation>
    <scope>IDENTIFICATION</scope>
    <source>
        <strain evidence="17">2N</strain>
    </source>
</reference>
<keyword evidence="6 14" id="KW-0812">Transmembrane</keyword>
<dbReference type="PRINTS" id="PR00245">
    <property type="entry name" value="OLFACTORYR"/>
</dbReference>
<feature type="transmembrane region" description="Helical" evidence="15">
    <location>
        <begin position="32"/>
        <end position="56"/>
    </location>
</feature>
<evidence type="ECO:0000313" key="17">
    <source>
        <dbReference type="Ensembl" id="ENSCPOP00000016256.2"/>
    </source>
</evidence>
<keyword evidence="18" id="KW-1185">Reference proteome</keyword>
<evidence type="ECO:0000256" key="15">
    <source>
        <dbReference type="RuleBase" id="RU363047"/>
    </source>
</evidence>
<keyword evidence="9 14" id="KW-0297">G-protein coupled receptor</keyword>
<feature type="transmembrane region" description="Helical" evidence="15">
    <location>
        <begin position="277"/>
        <end position="297"/>
    </location>
</feature>
<dbReference type="FunFam" id="1.10.1220.70:FF:000001">
    <property type="entry name" value="Olfactory receptor"/>
    <property type="match status" value="1"/>
</dbReference>
<reference evidence="18" key="1">
    <citation type="journal article" date="2011" name="Nature">
        <title>A high-resolution map of human evolutionary constraint using 29 mammals.</title>
        <authorList>
            <person name="Lindblad-Toh K."/>
            <person name="Garber M."/>
            <person name="Zuk O."/>
            <person name="Lin M.F."/>
            <person name="Parker B.J."/>
            <person name="Washietl S."/>
            <person name="Kheradpour P."/>
            <person name="Ernst J."/>
            <person name="Jordan G."/>
            <person name="Mauceli E."/>
            <person name="Ward L.D."/>
            <person name="Lowe C.B."/>
            <person name="Holloway A.K."/>
            <person name="Clamp M."/>
            <person name="Gnerre S."/>
            <person name="Alfoldi J."/>
            <person name="Beal K."/>
            <person name="Chang J."/>
            <person name="Clawson H."/>
            <person name="Cuff J."/>
            <person name="Di Palma F."/>
            <person name="Fitzgerald S."/>
            <person name="Flicek P."/>
            <person name="Guttman M."/>
            <person name="Hubisz M.J."/>
            <person name="Jaffe D.B."/>
            <person name="Jungreis I."/>
            <person name="Kent W.J."/>
            <person name="Kostka D."/>
            <person name="Lara M."/>
            <person name="Martins A.L."/>
            <person name="Massingham T."/>
            <person name="Moltke I."/>
            <person name="Raney B.J."/>
            <person name="Rasmussen M.D."/>
            <person name="Robinson J."/>
            <person name="Stark A."/>
            <person name="Vilella A.J."/>
            <person name="Wen J."/>
            <person name="Xie X."/>
            <person name="Zody M.C."/>
            <person name="Baldwin J."/>
            <person name="Bloom T."/>
            <person name="Chin C.W."/>
            <person name="Heiman D."/>
            <person name="Nicol R."/>
            <person name="Nusbaum C."/>
            <person name="Young S."/>
            <person name="Wilkinson J."/>
            <person name="Worley K.C."/>
            <person name="Kovar C.L."/>
            <person name="Muzny D.M."/>
            <person name="Gibbs R.A."/>
            <person name="Cree A."/>
            <person name="Dihn H.H."/>
            <person name="Fowler G."/>
            <person name="Jhangiani S."/>
            <person name="Joshi V."/>
            <person name="Lee S."/>
            <person name="Lewis L.R."/>
            <person name="Nazareth L.V."/>
            <person name="Okwuonu G."/>
            <person name="Santibanez J."/>
            <person name="Warren W.C."/>
            <person name="Mardis E.R."/>
            <person name="Weinstock G.M."/>
            <person name="Wilson R.K."/>
            <person name="Delehaunty K."/>
            <person name="Dooling D."/>
            <person name="Fronik C."/>
            <person name="Fulton L."/>
            <person name="Fulton B."/>
            <person name="Graves T."/>
            <person name="Minx P."/>
            <person name="Sodergren E."/>
            <person name="Birney E."/>
            <person name="Margulies E.H."/>
            <person name="Herrero J."/>
            <person name="Green E.D."/>
            <person name="Haussler D."/>
            <person name="Siepel A."/>
            <person name="Goldman N."/>
            <person name="Pollard K.S."/>
            <person name="Pedersen J.S."/>
            <person name="Lander E.S."/>
            <person name="Kellis M."/>
        </authorList>
    </citation>
    <scope>NUCLEOTIDE SEQUENCE [LARGE SCALE GENOMIC DNA]</scope>
    <source>
        <strain evidence="18">2N</strain>
    </source>
</reference>
<comment type="similarity">
    <text evidence="3 14">Belongs to the G-protein coupled receptor 1 family.</text>
</comment>
<dbReference type="SUPFAM" id="SSF81321">
    <property type="entry name" value="Family A G protein-coupled receptor-like"/>
    <property type="match status" value="1"/>
</dbReference>
<feature type="domain" description="G-protein coupled receptors family 1 profile" evidence="16">
    <location>
        <begin position="46"/>
        <end position="295"/>
    </location>
</feature>
<evidence type="ECO:0000256" key="7">
    <source>
        <dbReference type="ARBA" id="ARBA00022725"/>
    </source>
</evidence>
<evidence type="ECO:0000256" key="3">
    <source>
        <dbReference type="ARBA" id="ARBA00010663"/>
    </source>
</evidence>
<dbReference type="Gene3D" id="1.20.1070.10">
    <property type="entry name" value="Rhodopsin 7-helix transmembrane proteins"/>
    <property type="match status" value="1"/>
</dbReference>
<dbReference type="CDD" id="cd15407">
    <property type="entry name" value="7tmA_OR5B-like"/>
    <property type="match status" value="1"/>
</dbReference>
<dbReference type="InterPro" id="IPR017452">
    <property type="entry name" value="GPCR_Rhodpsn_7TM"/>
</dbReference>
<keyword evidence="11 14" id="KW-0675">Receptor</keyword>
<evidence type="ECO:0000259" key="16">
    <source>
        <dbReference type="PROSITE" id="PS50262"/>
    </source>
</evidence>
<dbReference type="PANTHER" id="PTHR48018">
    <property type="entry name" value="OLFACTORY RECEPTOR"/>
    <property type="match status" value="1"/>
</dbReference>
<evidence type="ECO:0000313" key="18">
    <source>
        <dbReference type="Proteomes" id="UP000005447"/>
    </source>
</evidence>
<dbReference type="GeneTree" id="ENSGT01150000286921"/>
<dbReference type="GO" id="GO:0004930">
    <property type="term" value="F:G protein-coupled receptor activity"/>
    <property type="evidence" value="ECO:0007669"/>
    <property type="project" value="UniProtKB-KW"/>
</dbReference>
<comment type="subcellular location">
    <subcellularLocation>
        <location evidence="2 15">Cell membrane</location>
        <topology evidence="2 15">Multi-pass membrane protein</topology>
    </subcellularLocation>
</comment>
<feature type="transmembrane region" description="Helical" evidence="15">
    <location>
        <begin position="202"/>
        <end position="230"/>
    </location>
</feature>
<proteinExistence type="inferred from homology"/>
<evidence type="ECO:0000256" key="9">
    <source>
        <dbReference type="ARBA" id="ARBA00023040"/>
    </source>
</evidence>
<organism evidence="17 18">
    <name type="scientific">Cavia porcellus</name>
    <name type="common">Guinea pig</name>
    <dbReference type="NCBI Taxonomy" id="10141"/>
    <lineage>
        <taxon>Eukaryota</taxon>
        <taxon>Metazoa</taxon>
        <taxon>Chordata</taxon>
        <taxon>Craniata</taxon>
        <taxon>Vertebrata</taxon>
        <taxon>Euteleostomi</taxon>
        <taxon>Mammalia</taxon>
        <taxon>Eutheria</taxon>
        <taxon>Euarchontoglires</taxon>
        <taxon>Glires</taxon>
        <taxon>Rodentia</taxon>
        <taxon>Hystricomorpha</taxon>
        <taxon>Caviidae</taxon>
        <taxon>Cavia</taxon>
    </lineage>
</organism>
<protein>
    <recommendedName>
        <fullName evidence="15">Olfactory receptor</fullName>
    </recommendedName>
</protein>
<dbReference type="PROSITE" id="PS50262">
    <property type="entry name" value="G_PROTEIN_RECEP_F1_2"/>
    <property type="match status" value="1"/>
</dbReference>
<dbReference type="SMART" id="SM01381">
    <property type="entry name" value="7TM_GPCR_Srsx"/>
    <property type="match status" value="1"/>
</dbReference>
<dbReference type="VEuPathDB" id="HostDB:ENSCPOG00000037244"/>
<evidence type="ECO:0000256" key="6">
    <source>
        <dbReference type="ARBA" id="ARBA00022692"/>
    </source>
</evidence>
<dbReference type="PRINTS" id="PR00237">
    <property type="entry name" value="GPCRRHODOPSN"/>
</dbReference>
<name>H0VZX2_CAVPO</name>
<evidence type="ECO:0000256" key="2">
    <source>
        <dbReference type="ARBA" id="ARBA00004651"/>
    </source>
</evidence>
<dbReference type="FunFam" id="1.20.1070.10:FF:000003">
    <property type="entry name" value="Olfactory receptor"/>
    <property type="match status" value="1"/>
</dbReference>
<dbReference type="EMBL" id="AAKN02049064">
    <property type="status" value="NOT_ANNOTATED_CDS"/>
    <property type="molecule type" value="Genomic_DNA"/>
</dbReference>
<dbReference type="GO" id="GO:0004984">
    <property type="term" value="F:olfactory receptor activity"/>
    <property type="evidence" value="ECO:0007669"/>
    <property type="project" value="InterPro"/>
</dbReference>
<dbReference type="GO" id="GO:0005886">
    <property type="term" value="C:plasma membrane"/>
    <property type="evidence" value="ECO:0007669"/>
    <property type="project" value="UniProtKB-SubCell"/>
</dbReference>
<feature type="transmembrane region" description="Helical" evidence="15">
    <location>
        <begin position="242"/>
        <end position="265"/>
    </location>
</feature>
<dbReference type="PROSITE" id="PS00237">
    <property type="entry name" value="G_PROTEIN_RECEP_F1_1"/>
    <property type="match status" value="1"/>
</dbReference>
<keyword evidence="13 14" id="KW-0807">Transducer</keyword>
<evidence type="ECO:0000256" key="1">
    <source>
        <dbReference type="ARBA" id="ARBA00002936"/>
    </source>
</evidence>
<keyword evidence="7 15" id="KW-0552">Olfaction</keyword>
<evidence type="ECO:0000256" key="14">
    <source>
        <dbReference type="RuleBase" id="RU000688"/>
    </source>
</evidence>
<reference evidence="17" key="3">
    <citation type="submission" date="2025-09" db="UniProtKB">
        <authorList>
            <consortium name="Ensembl"/>
        </authorList>
    </citation>
    <scope>IDENTIFICATION</scope>
    <source>
        <strain evidence="17">2N</strain>
    </source>
</reference>
<comment type="function">
    <text evidence="1">Odorant receptor.</text>
</comment>
<dbReference type="HOGENOM" id="CLU_012526_0_1_1"/>
<keyword evidence="5 15" id="KW-0716">Sensory transduction</keyword>
<evidence type="ECO:0000256" key="11">
    <source>
        <dbReference type="ARBA" id="ARBA00023170"/>
    </source>
</evidence>
<dbReference type="InterPro" id="IPR000276">
    <property type="entry name" value="GPCR_Rhodpsn"/>
</dbReference>